<evidence type="ECO:0000256" key="1">
    <source>
        <dbReference type="PIRSR" id="PIRSR613078-1"/>
    </source>
</evidence>
<feature type="binding site" evidence="2">
    <location>
        <position position="118"/>
    </location>
    <ligand>
        <name>substrate</name>
    </ligand>
</feature>
<dbReference type="SMART" id="SM00855">
    <property type="entry name" value="PGAM"/>
    <property type="match status" value="1"/>
</dbReference>
<dbReference type="InterPro" id="IPR001345">
    <property type="entry name" value="PG/BPGM_mutase_AS"/>
</dbReference>
<dbReference type="InterPro" id="IPR029033">
    <property type="entry name" value="His_PPase_superfam"/>
</dbReference>
<dbReference type="PROSITE" id="PS00175">
    <property type="entry name" value="PG_MUTASE"/>
    <property type="match status" value="1"/>
</dbReference>
<name>A0AAV3PEF0_LITER</name>
<evidence type="ECO:0000313" key="4">
    <source>
        <dbReference type="Proteomes" id="UP001454036"/>
    </source>
</evidence>
<feature type="binding site" evidence="2">
    <location>
        <begin position="17"/>
        <end position="24"/>
    </location>
    <ligand>
        <name>substrate</name>
    </ligand>
</feature>
<dbReference type="PANTHER" id="PTHR46192">
    <property type="entry name" value="BROAD-RANGE ACID PHOSPHATASE DET1"/>
    <property type="match status" value="1"/>
</dbReference>
<dbReference type="Proteomes" id="UP001454036">
    <property type="component" value="Unassembled WGS sequence"/>
</dbReference>
<sequence length="300" mass="34916">MQSFQKKSLPKRIILIRHGESLGNVDEKIFGITSDYKIPLTPSGMKQAEKAGKQILNIVSEQRKSRDWNVYFYVSPYCRTRETLKGIGKAFPKNRVIGVKEECRVREQDFGNFQDFEKMKELKEIRNRYGTFFYRFPEGESGADVFDRVSSFLESLWRDIDMNRYPDNCYSDNNLNLIIVSHGLCIRIFLMRWFKWTVEQFELLYNPKNAEYRVMELGQDGDYSLSIHHSDETLQAWGLSPEMIAEQKWRAKGDLSEKRLWNCEAFFDSLAETDESEDEAILGHRDLTSSQIDGSGCGGT</sequence>
<dbReference type="SUPFAM" id="SSF53254">
    <property type="entry name" value="Phosphoglycerate mutase-like"/>
    <property type="match status" value="1"/>
</dbReference>
<keyword evidence="4" id="KW-1185">Reference proteome</keyword>
<accession>A0AAV3PEF0</accession>
<gene>
    <name evidence="3" type="ORF">LIER_09042</name>
</gene>
<dbReference type="Gene3D" id="3.40.50.1240">
    <property type="entry name" value="Phosphoglycerate mutase-like"/>
    <property type="match status" value="1"/>
</dbReference>
<dbReference type="EMBL" id="BAABME010001509">
    <property type="protein sequence ID" value="GAA0150009.1"/>
    <property type="molecule type" value="Genomic_DNA"/>
</dbReference>
<comment type="caution">
    <text evidence="3">The sequence shown here is derived from an EMBL/GenBank/DDBJ whole genome shotgun (WGS) entry which is preliminary data.</text>
</comment>
<dbReference type="GO" id="GO:0003824">
    <property type="term" value="F:catalytic activity"/>
    <property type="evidence" value="ECO:0007669"/>
    <property type="project" value="InterPro"/>
</dbReference>
<feature type="binding site" evidence="2">
    <location>
        <position position="79"/>
    </location>
    <ligand>
        <name>substrate</name>
    </ligand>
</feature>
<dbReference type="CDD" id="cd07067">
    <property type="entry name" value="HP_PGM_like"/>
    <property type="match status" value="1"/>
</dbReference>
<dbReference type="Pfam" id="PF00300">
    <property type="entry name" value="His_Phos_1"/>
    <property type="match status" value="1"/>
</dbReference>
<proteinExistence type="predicted"/>
<organism evidence="3 4">
    <name type="scientific">Lithospermum erythrorhizon</name>
    <name type="common">Purple gromwell</name>
    <name type="synonym">Lithospermum officinale var. erythrorhizon</name>
    <dbReference type="NCBI Taxonomy" id="34254"/>
    <lineage>
        <taxon>Eukaryota</taxon>
        <taxon>Viridiplantae</taxon>
        <taxon>Streptophyta</taxon>
        <taxon>Embryophyta</taxon>
        <taxon>Tracheophyta</taxon>
        <taxon>Spermatophyta</taxon>
        <taxon>Magnoliopsida</taxon>
        <taxon>eudicotyledons</taxon>
        <taxon>Gunneridae</taxon>
        <taxon>Pentapetalae</taxon>
        <taxon>asterids</taxon>
        <taxon>lamiids</taxon>
        <taxon>Boraginales</taxon>
        <taxon>Boraginaceae</taxon>
        <taxon>Boraginoideae</taxon>
        <taxon>Lithospermeae</taxon>
        <taxon>Lithospermum</taxon>
    </lineage>
</organism>
<feature type="active site" description="Tele-phosphohistidine intermediate" evidence="1">
    <location>
        <position position="18"/>
    </location>
</feature>
<feature type="active site" description="Proton donor/acceptor" evidence="1">
    <location>
        <position position="107"/>
    </location>
</feature>
<evidence type="ECO:0000313" key="3">
    <source>
        <dbReference type="EMBL" id="GAA0150009.1"/>
    </source>
</evidence>
<dbReference type="InterPro" id="IPR013078">
    <property type="entry name" value="His_Pase_superF_clade-1"/>
</dbReference>
<dbReference type="AlphaFoldDB" id="A0AAV3PEF0"/>
<reference evidence="3 4" key="1">
    <citation type="submission" date="2024-01" db="EMBL/GenBank/DDBJ databases">
        <title>The complete chloroplast genome sequence of Lithospermum erythrorhizon: insights into the phylogenetic relationship among Boraginaceae species and the maternal lineages of purple gromwells.</title>
        <authorList>
            <person name="Okada T."/>
            <person name="Watanabe K."/>
        </authorList>
    </citation>
    <scope>NUCLEOTIDE SEQUENCE [LARGE SCALE GENOMIC DNA]</scope>
</reference>
<dbReference type="InterPro" id="IPR052765">
    <property type="entry name" value="PGM-Related"/>
</dbReference>
<protein>
    <submittedName>
        <fullName evidence="3">Phosphatase</fullName>
    </submittedName>
</protein>
<evidence type="ECO:0000256" key="2">
    <source>
        <dbReference type="PIRSR" id="PIRSR613078-2"/>
    </source>
</evidence>